<dbReference type="OrthoDB" id="6874078at2"/>
<gene>
    <name evidence="1" type="ORF">ATN88_12530</name>
</gene>
<keyword evidence="2" id="KW-1185">Reference proteome</keyword>
<accession>A0A135I2T5</accession>
<organism evidence="1 2">
    <name type="scientific">Enterovibrio coralii</name>
    <dbReference type="NCBI Taxonomy" id="294935"/>
    <lineage>
        <taxon>Bacteria</taxon>
        <taxon>Pseudomonadati</taxon>
        <taxon>Pseudomonadota</taxon>
        <taxon>Gammaproteobacteria</taxon>
        <taxon>Vibrionales</taxon>
        <taxon>Vibrionaceae</taxon>
        <taxon>Enterovibrio</taxon>
    </lineage>
</organism>
<dbReference type="Proteomes" id="UP000070529">
    <property type="component" value="Unassembled WGS sequence"/>
</dbReference>
<dbReference type="STRING" id="294935.ATN88_12530"/>
<evidence type="ECO:0000313" key="2">
    <source>
        <dbReference type="Proteomes" id="UP000070529"/>
    </source>
</evidence>
<reference evidence="1 2" key="1">
    <citation type="submission" date="2015-11" db="EMBL/GenBank/DDBJ databases">
        <title>Genomic Taxonomy of the Vibrionaceae.</title>
        <authorList>
            <person name="Gomez-Gil B."/>
            <person name="Enciso-Ibarra J."/>
        </authorList>
    </citation>
    <scope>NUCLEOTIDE SEQUENCE [LARGE SCALE GENOMIC DNA]</scope>
    <source>
        <strain evidence="1 2">CAIM 912</strain>
    </source>
</reference>
<name>A0A135I2T5_9GAMM</name>
<proteinExistence type="predicted"/>
<sequence>MANSTATDTTTSVTDPVALLREFFERPEMESRLTVIAKERITGWENWLQVELSCFLHQRVPSDKGQWWREYAIHWANKPRASNFAKPDFWLWSGTKGDYHLIELKQSKRADEKALEGVQGDIKKLSSLSKKFYVKGRKNEECYTCASKVFVLVSQWEPCEQKKLNGAKFTAKGAIGKSGWHWVLYLAN</sequence>
<comment type="caution">
    <text evidence="1">The sequence shown here is derived from an EMBL/GenBank/DDBJ whole genome shotgun (WGS) entry which is preliminary data.</text>
</comment>
<evidence type="ECO:0000313" key="1">
    <source>
        <dbReference type="EMBL" id="KXF79741.1"/>
    </source>
</evidence>
<dbReference type="RefSeq" id="WP_067419991.1">
    <property type="nucleotide sequence ID" value="NZ_LNTY01000060.1"/>
</dbReference>
<dbReference type="AlphaFoldDB" id="A0A135I2T5"/>
<dbReference type="EMBL" id="LNTY01000060">
    <property type="protein sequence ID" value="KXF79741.1"/>
    <property type="molecule type" value="Genomic_DNA"/>
</dbReference>
<protein>
    <submittedName>
        <fullName evidence="1">Uncharacterized protein</fullName>
    </submittedName>
</protein>